<evidence type="ECO:0000313" key="3">
    <source>
        <dbReference type="Proteomes" id="UP000265515"/>
    </source>
</evidence>
<feature type="compositionally biased region" description="Acidic residues" evidence="1">
    <location>
        <begin position="34"/>
        <end position="43"/>
    </location>
</feature>
<feature type="region of interest" description="Disordered" evidence="1">
    <location>
        <begin position="1"/>
        <end position="72"/>
    </location>
</feature>
<dbReference type="AlphaFoldDB" id="A0A388L2T1"/>
<proteinExistence type="predicted"/>
<keyword evidence="3" id="KW-1185">Reference proteome</keyword>
<feature type="compositionally biased region" description="Polar residues" evidence="1">
    <location>
        <begin position="1"/>
        <end position="14"/>
    </location>
</feature>
<gene>
    <name evidence="2" type="ORF">CBR_g22830</name>
</gene>
<protein>
    <submittedName>
        <fullName evidence="2">Uncharacterized protein</fullName>
    </submittedName>
</protein>
<dbReference type="EMBL" id="BFEA01000249">
    <property type="protein sequence ID" value="GBG76615.1"/>
    <property type="molecule type" value="Genomic_DNA"/>
</dbReference>
<reference evidence="2 3" key="1">
    <citation type="journal article" date="2018" name="Cell">
        <title>The Chara Genome: Secondary Complexity and Implications for Plant Terrestrialization.</title>
        <authorList>
            <person name="Nishiyama T."/>
            <person name="Sakayama H."/>
            <person name="Vries J.D."/>
            <person name="Buschmann H."/>
            <person name="Saint-Marcoux D."/>
            <person name="Ullrich K.K."/>
            <person name="Haas F.B."/>
            <person name="Vanderstraeten L."/>
            <person name="Becker D."/>
            <person name="Lang D."/>
            <person name="Vosolsobe S."/>
            <person name="Rombauts S."/>
            <person name="Wilhelmsson P.K.I."/>
            <person name="Janitza P."/>
            <person name="Kern R."/>
            <person name="Heyl A."/>
            <person name="Rumpler F."/>
            <person name="Villalobos L.I.A.C."/>
            <person name="Clay J.M."/>
            <person name="Skokan R."/>
            <person name="Toyoda A."/>
            <person name="Suzuki Y."/>
            <person name="Kagoshima H."/>
            <person name="Schijlen E."/>
            <person name="Tajeshwar N."/>
            <person name="Catarino B."/>
            <person name="Hetherington A.J."/>
            <person name="Saltykova A."/>
            <person name="Bonnot C."/>
            <person name="Breuninger H."/>
            <person name="Symeonidi A."/>
            <person name="Radhakrishnan G.V."/>
            <person name="Van Nieuwerburgh F."/>
            <person name="Deforce D."/>
            <person name="Chang C."/>
            <person name="Karol K.G."/>
            <person name="Hedrich R."/>
            <person name="Ulvskov P."/>
            <person name="Glockner G."/>
            <person name="Delwiche C.F."/>
            <person name="Petrasek J."/>
            <person name="Van de Peer Y."/>
            <person name="Friml J."/>
            <person name="Beilby M."/>
            <person name="Dolan L."/>
            <person name="Kohara Y."/>
            <person name="Sugano S."/>
            <person name="Fujiyama A."/>
            <person name="Delaux P.-M."/>
            <person name="Quint M."/>
            <person name="TheiBen G."/>
            <person name="Hagemann M."/>
            <person name="Harholt J."/>
            <person name="Dunand C."/>
            <person name="Zachgo S."/>
            <person name="Langdale J."/>
            <person name="Maumus F."/>
            <person name="Straeten D.V.D."/>
            <person name="Gould S.B."/>
            <person name="Rensing S.A."/>
        </authorList>
    </citation>
    <scope>NUCLEOTIDE SEQUENCE [LARGE SCALE GENOMIC DNA]</scope>
    <source>
        <strain evidence="2 3">S276</strain>
    </source>
</reference>
<organism evidence="2 3">
    <name type="scientific">Chara braunii</name>
    <name type="common">Braun's stonewort</name>
    <dbReference type="NCBI Taxonomy" id="69332"/>
    <lineage>
        <taxon>Eukaryota</taxon>
        <taxon>Viridiplantae</taxon>
        <taxon>Streptophyta</taxon>
        <taxon>Charophyceae</taxon>
        <taxon>Charales</taxon>
        <taxon>Characeae</taxon>
        <taxon>Chara</taxon>
    </lineage>
</organism>
<dbReference type="Proteomes" id="UP000265515">
    <property type="component" value="Unassembled WGS sequence"/>
</dbReference>
<feature type="compositionally biased region" description="Basic and acidic residues" evidence="1">
    <location>
        <begin position="44"/>
        <end position="72"/>
    </location>
</feature>
<name>A0A388L2T1_CHABU</name>
<dbReference type="Gramene" id="GBG76615">
    <property type="protein sequence ID" value="GBG76615"/>
    <property type="gene ID" value="CBR_g22830"/>
</dbReference>
<evidence type="ECO:0000313" key="2">
    <source>
        <dbReference type="EMBL" id="GBG76615.1"/>
    </source>
</evidence>
<accession>A0A388L2T1</accession>
<comment type="caution">
    <text evidence="2">The sequence shown here is derived from an EMBL/GenBank/DDBJ whole genome shotgun (WGS) entry which is preliminary data.</text>
</comment>
<evidence type="ECO:0000256" key="1">
    <source>
        <dbReference type="SAM" id="MobiDB-lite"/>
    </source>
</evidence>
<sequence>MAQATQTRGQSKANANREPPRRHPKLERRKEAVEVEEDDDKEEHDDRLRQEEDRRTEERAKKRGAQEEAEPILHDVAPKKKKYAVQLEEGFDVEKVIDRLLEDHNDLVTLKEILASAPKLRNELKGRLSRRLVPNVHLSVILPKEAEWAETGTKMN</sequence>